<organism evidence="1 2">
    <name type="scientific">Clostridium thailandense</name>
    <dbReference type="NCBI Taxonomy" id="2794346"/>
    <lineage>
        <taxon>Bacteria</taxon>
        <taxon>Bacillati</taxon>
        <taxon>Bacillota</taxon>
        <taxon>Clostridia</taxon>
        <taxon>Eubacteriales</taxon>
        <taxon>Clostridiaceae</taxon>
        <taxon>Clostridium</taxon>
    </lineage>
</organism>
<protein>
    <submittedName>
        <fullName evidence="1">Uncharacterized protein</fullName>
    </submittedName>
</protein>
<comment type="caution">
    <text evidence="1">The sequence shown here is derived from an EMBL/GenBank/DDBJ whole genome shotgun (WGS) entry which is preliminary data.</text>
</comment>
<accession>A0A949WX00</accession>
<reference evidence="1" key="1">
    <citation type="submission" date="2020-12" db="EMBL/GenBank/DDBJ databases">
        <title>Clostridium thailandense sp. nov., a novel acetogenic bacterium isolated from peat land soil in Thailand.</title>
        <authorList>
            <person name="Chaikitkaew S."/>
            <person name="Birkeland N.K."/>
        </authorList>
    </citation>
    <scope>NUCLEOTIDE SEQUENCE</scope>
    <source>
        <strain evidence="1">PL3</strain>
    </source>
</reference>
<gene>
    <name evidence="1" type="ORF">I6U48_21045</name>
</gene>
<dbReference type="Proteomes" id="UP000694308">
    <property type="component" value="Unassembled WGS sequence"/>
</dbReference>
<keyword evidence="2" id="KW-1185">Reference proteome</keyword>
<evidence type="ECO:0000313" key="1">
    <source>
        <dbReference type="EMBL" id="MBV7275392.1"/>
    </source>
</evidence>
<dbReference type="AlphaFoldDB" id="A0A949WX00"/>
<evidence type="ECO:0000313" key="2">
    <source>
        <dbReference type="Proteomes" id="UP000694308"/>
    </source>
</evidence>
<dbReference type="EMBL" id="JAEEGC010000122">
    <property type="protein sequence ID" value="MBV7275392.1"/>
    <property type="molecule type" value="Genomic_DNA"/>
</dbReference>
<dbReference type="RefSeq" id="WP_218322443.1">
    <property type="nucleotide sequence ID" value="NZ_JAEEGC010000122.1"/>
</dbReference>
<name>A0A949WX00_9CLOT</name>
<sequence length="242" mass="27802">MKKNLLAFLVIVIFIFLTNRIYVNLNNKANSNIITKLKGQIYYTKRVDGILNLYKFDTSSKREQLIYTHKGKGKDSYGGDNDNIIDFYYDTKSGDISLVGMNNGDWCVFSIREKEKEAKLISKLDFKDSKEKTTIRTDYIKNEIDGIKAIKKDGSIYIEKGGQEKCLLKFNGIYNEKFTGYTPIGFSPNGKYLIYHSFGHLTSFGTLLEGFTKGNIVKTYILDMETGKSTRFIDAYHVQWII</sequence>
<proteinExistence type="predicted"/>